<accession>A0A4Y2GMX9</accession>
<keyword evidence="2" id="KW-1185">Reference proteome</keyword>
<name>A0A4Y2GMX9_ARAVE</name>
<gene>
    <name evidence="1" type="ORF">AVEN_8565_1</name>
</gene>
<dbReference type="EMBL" id="BGPR01001463">
    <property type="protein sequence ID" value="GBM54547.1"/>
    <property type="molecule type" value="Genomic_DNA"/>
</dbReference>
<comment type="caution">
    <text evidence="1">The sequence shown here is derived from an EMBL/GenBank/DDBJ whole genome shotgun (WGS) entry which is preliminary data.</text>
</comment>
<protein>
    <submittedName>
        <fullName evidence="1">Uncharacterized protein</fullName>
    </submittedName>
</protein>
<reference evidence="1 2" key="1">
    <citation type="journal article" date="2019" name="Sci. Rep.">
        <title>Orb-weaving spider Araneus ventricosus genome elucidates the spidroin gene catalogue.</title>
        <authorList>
            <person name="Kono N."/>
            <person name="Nakamura H."/>
            <person name="Ohtoshi R."/>
            <person name="Moran D.A.P."/>
            <person name="Shinohara A."/>
            <person name="Yoshida Y."/>
            <person name="Fujiwara M."/>
            <person name="Mori M."/>
            <person name="Tomita M."/>
            <person name="Arakawa K."/>
        </authorList>
    </citation>
    <scope>NUCLEOTIDE SEQUENCE [LARGE SCALE GENOMIC DNA]</scope>
</reference>
<proteinExistence type="predicted"/>
<sequence length="91" mass="9929">MHPSDSHYDSSSFQAGVPMAIISHSPTLPLGGTHITGRRQAPAFCTFQGSEIPLTFPVASHPHGAPSGTQAYNKHFLREIFSIALKRRPYN</sequence>
<organism evidence="1 2">
    <name type="scientific">Araneus ventricosus</name>
    <name type="common">Orbweaver spider</name>
    <name type="synonym">Epeira ventricosa</name>
    <dbReference type="NCBI Taxonomy" id="182803"/>
    <lineage>
        <taxon>Eukaryota</taxon>
        <taxon>Metazoa</taxon>
        <taxon>Ecdysozoa</taxon>
        <taxon>Arthropoda</taxon>
        <taxon>Chelicerata</taxon>
        <taxon>Arachnida</taxon>
        <taxon>Araneae</taxon>
        <taxon>Araneomorphae</taxon>
        <taxon>Entelegynae</taxon>
        <taxon>Araneoidea</taxon>
        <taxon>Araneidae</taxon>
        <taxon>Araneus</taxon>
    </lineage>
</organism>
<dbReference type="Proteomes" id="UP000499080">
    <property type="component" value="Unassembled WGS sequence"/>
</dbReference>
<dbReference type="AlphaFoldDB" id="A0A4Y2GMX9"/>
<evidence type="ECO:0000313" key="2">
    <source>
        <dbReference type="Proteomes" id="UP000499080"/>
    </source>
</evidence>
<evidence type="ECO:0000313" key="1">
    <source>
        <dbReference type="EMBL" id="GBM54547.1"/>
    </source>
</evidence>